<protein>
    <submittedName>
        <fullName evidence="2">General secretion pathway protein N</fullName>
    </submittedName>
</protein>
<reference evidence="2 3" key="1">
    <citation type="journal article" date="2015" name="Stand. Genomic Sci.">
        <title>Genomic Encyclopedia of Bacterial and Archaeal Type Strains, Phase III: the genomes of soil and plant-associated and newly described type strains.</title>
        <authorList>
            <person name="Whitman W.B."/>
            <person name="Woyke T."/>
            <person name="Klenk H.P."/>
            <person name="Zhou Y."/>
            <person name="Lilburn T.G."/>
            <person name="Beck B.J."/>
            <person name="De Vos P."/>
            <person name="Vandamme P."/>
            <person name="Eisen J.A."/>
            <person name="Garrity G."/>
            <person name="Hugenholtz P."/>
            <person name="Kyrpides N.C."/>
        </authorList>
    </citation>
    <scope>NUCLEOTIDE SEQUENCE [LARGE SCALE GENOMIC DNA]</scope>
    <source>
        <strain evidence="2 3">CGMCC 1.6858</strain>
    </source>
</reference>
<organism evidence="2 3">
    <name type="scientific">Pseudomonas duriflava</name>
    <dbReference type="NCBI Taxonomy" id="459528"/>
    <lineage>
        <taxon>Bacteria</taxon>
        <taxon>Pseudomonadati</taxon>
        <taxon>Pseudomonadota</taxon>
        <taxon>Gammaproteobacteria</taxon>
        <taxon>Pseudomonadales</taxon>
        <taxon>Pseudomonadaceae</taxon>
        <taxon>Pseudomonas</taxon>
    </lineage>
</organism>
<feature type="region of interest" description="Disordered" evidence="1">
    <location>
        <begin position="156"/>
        <end position="181"/>
    </location>
</feature>
<keyword evidence="3" id="KW-1185">Reference proteome</keyword>
<evidence type="ECO:0000313" key="2">
    <source>
        <dbReference type="EMBL" id="TWI56676.1"/>
    </source>
</evidence>
<evidence type="ECO:0000313" key="3">
    <source>
        <dbReference type="Proteomes" id="UP000316905"/>
    </source>
</evidence>
<dbReference type="EMBL" id="VLKY01000003">
    <property type="protein sequence ID" value="TWI56676.1"/>
    <property type="molecule type" value="Genomic_DNA"/>
</dbReference>
<proteinExistence type="predicted"/>
<name>A0A562QKU9_9PSED</name>
<comment type="caution">
    <text evidence="2">The sequence shown here is derived from an EMBL/GenBank/DDBJ whole genome shotgun (WGS) entry which is preliminary data.</text>
</comment>
<sequence length="181" mass="19484">MNQADHRRLTPWLLIVAVLLAALALALAVGINRQVKWLPPQEAPRQAASADAQALPVPPPLDAYANTWKQPLFSPDRQPDQQMAQASEPQQLQGFSLTGVIVTNTLQVALLKDSSGKDFSLVRGKQLPNGWTLERVEATQVLFTAGDRQQILPLSREKAPLGTSAAPTAASGNTARAAPRE</sequence>
<evidence type="ECO:0000256" key="1">
    <source>
        <dbReference type="SAM" id="MobiDB-lite"/>
    </source>
</evidence>
<dbReference type="RefSeq" id="WP_145139304.1">
    <property type="nucleotide sequence ID" value="NZ_VLKY01000003.1"/>
</dbReference>
<gene>
    <name evidence="2" type="ORF">IQ22_01128</name>
</gene>
<accession>A0A562QKU9</accession>
<dbReference type="Proteomes" id="UP000316905">
    <property type="component" value="Unassembled WGS sequence"/>
</dbReference>
<dbReference type="AlphaFoldDB" id="A0A562QKU9"/>
<dbReference type="OrthoDB" id="5951700at2"/>